<dbReference type="SUPFAM" id="SSF88713">
    <property type="entry name" value="Glycoside hydrolase/deacetylase"/>
    <property type="match status" value="1"/>
</dbReference>
<evidence type="ECO:0000313" key="5">
    <source>
        <dbReference type="EMBL" id="EWT02279.1"/>
    </source>
</evidence>
<dbReference type="RefSeq" id="WP_034803505.1">
    <property type="nucleotide sequence ID" value="NZ_AWSA01000012.1"/>
</dbReference>
<dbReference type="InterPro" id="IPR050248">
    <property type="entry name" value="Polysacc_deacetylase_ArnD"/>
</dbReference>
<feature type="region of interest" description="Disordered" evidence="3">
    <location>
        <begin position="34"/>
        <end position="70"/>
    </location>
</feature>
<dbReference type="Gene3D" id="3.20.20.370">
    <property type="entry name" value="Glycoside hydrolase/deacetylase"/>
    <property type="match status" value="1"/>
</dbReference>
<keyword evidence="2" id="KW-0378">Hydrolase</keyword>
<sequence>MDISRRQAITGAAGVAVGAAGAVVAGRVKDRLDENTPLPFYGSPSSAVRPDRSRPSTERTEIVWSGPGGPGAARRVALTFDDGPHPDWTPRVLKALEQADAVATFFCLGRNVRDHGDLHRESVGRHELANHTFEHPDLARFAYDRCREEIDRTSELMDRTYGSAPTLFRPPYGHVGGAGILAAAEAGLTTVLWSAQAREDLVAGHPDGIVDDIAGQVTAGSIVLAHDTGSADRLVTIDRLPGVIERLRAAGYELVTVSALLTG</sequence>
<name>W9GEH6_9MICO</name>
<dbReference type="PROSITE" id="PS51677">
    <property type="entry name" value="NODB"/>
    <property type="match status" value="1"/>
</dbReference>
<dbReference type="PROSITE" id="PS51318">
    <property type="entry name" value="TAT"/>
    <property type="match status" value="1"/>
</dbReference>
<gene>
    <name evidence="5" type="ORF">N865_06720</name>
</gene>
<dbReference type="InterPro" id="IPR011330">
    <property type="entry name" value="Glyco_hydro/deAcase_b/a-brl"/>
</dbReference>
<evidence type="ECO:0000259" key="4">
    <source>
        <dbReference type="PROSITE" id="PS51677"/>
    </source>
</evidence>
<evidence type="ECO:0000256" key="1">
    <source>
        <dbReference type="ARBA" id="ARBA00022723"/>
    </source>
</evidence>
<protein>
    <submittedName>
        <fullName evidence="5">Polysaccharide deacetylase</fullName>
    </submittedName>
</protein>
<dbReference type="GO" id="GO:0016810">
    <property type="term" value="F:hydrolase activity, acting on carbon-nitrogen (but not peptide) bonds"/>
    <property type="evidence" value="ECO:0007669"/>
    <property type="project" value="InterPro"/>
</dbReference>
<comment type="caution">
    <text evidence="5">The sequence shown here is derived from an EMBL/GenBank/DDBJ whole genome shotgun (WGS) entry which is preliminary data.</text>
</comment>
<dbReference type="OrthoDB" id="9797391at2"/>
<organism evidence="5 6">
    <name type="scientific">Intrasporangium oryzae NRRL B-24470</name>
    <dbReference type="NCBI Taxonomy" id="1386089"/>
    <lineage>
        <taxon>Bacteria</taxon>
        <taxon>Bacillati</taxon>
        <taxon>Actinomycetota</taxon>
        <taxon>Actinomycetes</taxon>
        <taxon>Micrococcales</taxon>
        <taxon>Intrasporangiaceae</taxon>
        <taxon>Intrasporangium</taxon>
    </lineage>
</organism>
<dbReference type="Pfam" id="PF01522">
    <property type="entry name" value="Polysacc_deac_1"/>
    <property type="match status" value="1"/>
</dbReference>
<feature type="domain" description="NodB homology" evidence="4">
    <location>
        <begin position="74"/>
        <end position="255"/>
    </location>
</feature>
<dbReference type="CDD" id="cd10917">
    <property type="entry name" value="CE4_NodB_like_6s_7s"/>
    <property type="match status" value="1"/>
</dbReference>
<evidence type="ECO:0000256" key="2">
    <source>
        <dbReference type="ARBA" id="ARBA00022801"/>
    </source>
</evidence>
<keyword evidence="1" id="KW-0479">Metal-binding</keyword>
<dbReference type="PANTHER" id="PTHR10587">
    <property type="entry name" value="GLYCOSYL TRANSFERASE-RELATED"/>
    <property type="match status" value="1"/>
</dbReference>
<dbReference type="AlphaFoldDB" id="W9GEH6"/>
<keyword evidence="6" id="KW-1185">Reference proteome</keyword>
<reference evidence="5 6" key="1">
    <citation type="submission" date="2013-08" db="EMBL/GenBank/DDBJ databases">
        <title>Intrasporangium oryzae NRRL B-24470.</title>
        <authorList>
            <person name="Liu H."/>
            <person name="Wang G."/>
        </authorList>
    </citation>
    <scope>NUCLEOTIDE SEQUENCE [LARGE SCALE GENOMIC DNA]</scope>
    <source>
        <strain evidence="5 6">NRRL B-24470</strain>
    </source>
</reference>
<dbReference type="GO" id="GO:0046872">
    <property type="term" value="F:metal ion binding"/>
    <property type="evidence" value="ECO:0007669"/>
    <property type="project" value="UniProtKB-KW"/>
</dbReference>
<dbReference type="GO" id="GO:0016020">
    <property type="term" value="C:membrane"/>
    <property type="evidence" value="ECO:0007669"/>
    <property type="project" value="TreeGrafter"/>
</dbReference>
<dbReference type="eggNOG" id="COG0726">
    <property type="taxonomic scope" value="Bacteria"/>
</dbReference>
<dbReference type="STRING" id="1386089.N865_06720"/>
<feature type="compositionally biased region" description="Basic and acidic residues" evidence="3">
    <location>
        <begin position="49"/>
        <end position="61"/>
    </location>
</feature>
<dbReference type="EMBL" id="AWSA01000012">
    <property type="protein sequence ID" value="EWT02279.1"/>
    <property type="molecule type" value="Genomic_DNA"/>
</dbReference>
<accession>W9GEH6</accession>
<dbReference type="GO" id="GO:0005975">
    <property type="term" value="P:carbohydrate metabolic process"/>
    <property type="evidence" value="ECO:0007669"/>
    <property type="project" value="InterPro"/>
</dbReference>
<evidence type="ECO:0000313" key="6">
    <source>
        <dbReference type="Proteomes" id="UP000019489"/>
    </source>
</evidence>
<dbReference type="PANTHER" id="PTHR10587:SF133">
    <property type="entry name" value="CHITIN DEACETYLASE 1-RELATED"/>
    <property type="match status" value="1"/>
</dbReference>
<evidence type="ECO:0000256" key="3">
    <source>
        <dbReference type="SAM" id="MobiDB-lite"/>
    </source>
</evidence>
<dbReference type="InterPro" id="IPR006311">
    <property type="entry name" value="TAT_signal"/>
</dbReference>
<proteinExistence type="predicted"/>
<dbReference type="InterPro" id="IPR002509">
    <property type="entry name" value="NODB_dom"/>
</dbReference>
<dbReference type="Proteomes" id="UP000019489">
    <property type="component" value="Unassembled WGS sequence"/>
</dbReference>